<sequence length="527" mass="60778">GSAKQKAIQFYHSCMDTQQIESQGSQPLKDILSQIGDWNTTGVGKLKDFNETLQTLMGRYSTFPFFRVSVGPSPFDLQTNIIEIDHPEFDMPPENKIKKKNYPEVMYQKLKKGKNSYLGLGIPEDGPPDSFSLTLSFISNLQRAVTPLQERQQRGMLFFRTTIRELQENAPAIDWLSCLQTIFHPLPINLSQPIAVHDMDYLRGMSQLIQQWHKERVLHIYMIVCLVGNLSPALDSRFQDARLELSKILYGKMLSGMIPAERWRKCLTDTSSFFEPVLGQMIVQEIFPQQTKKLAEQMFSEIQDALYGRLDQLEWMDEQTRQEAKALVSKLQVEIGYPPHILQTAKVNLEYQNLEINEDSFFLNVVACLKVLRETSYLKLLQHHSEHHWHVSPWSVHSYYSMRHHTVVFPAGMFRSPFFHMEFPSAVNFGAIGVFMAHELLHAFYGYVLPEGCPTCNRSALQKSTDCLVEHYESYDFKVNGTLTLLENTADTGGLAIAYQAYQNWLKKHKEEKDFPKIGLSHDQLFY</sequence>
<evidence type="ECO:0000313" key="10">
    <source>
        <dbReference type="Proteomes" id="UP000566440"/>
    </source>
</evidence>
<evidence type="ECO:0000256" key="5">
    <source>
        <dbReference type="ARBA" id="ARBA00022833"/>
    </source>
</evidence>
<dbReference type="CDD" id="cd08662">
    <property type="entry name" value="M13"/>
    <property type="match status" value="1"/>
</dbReference>
<dbReference type="InterPro" id="IPR024079">
    <property type="entry name" value="MetalloPept_cat_dom_sf"/>
</dbReference>
<comment type="cofactor">
    <cofactor evidence="1">
        <name>Zn(2+)</name>
        <dbReference type="ChEBI" id="CHEBI:29105"/>
    </cofactor>
</comment>
<dbReference type="GO" id="GO:0005886">
    <property type="term" value="C:plasma membrane"/>
    <property type="evidence" value="ECO:0007669"/>
    <property type="project" value="TreeGrafter"/>
</dbReference>
<feature type="non-terminal residue" evidence="9">
    <location>
        <position position="1"/>
    </location>
</feature>
<keyword evidence="2" id="KW-0645">Protease</keyword>
<comment type="caution">
    <text evidence="9">The sequence shown here is derived from an EMBL/GenBank/DDBJ whole genome shotgun (WGS) entry which is preliminary data.</text>
</comment>
<dbReference type="PROSITE" id="PS51885">
    <property type="entry name" value="NEPRILYSIN"/>
    <property type="match status" value="1"/>
</dbReference>
<dbReference type="PRINTS" id="PR00786">
    <property type="entry name" value="NEPRILYSIN"/>
</dbReference>
<evidence type="ECO:0000259" key="7">
    <source>
        <dbReference type="Pfam" id="PF01431"/>
    </source>
</evidence>
<dbReference type="InterPro" id="IPR008753">
    <property type="entry name" value="Peptidase_M13_N"/>
</dbReference>
<dbReference type="InterPro" id="IPR018497">
    <property type="entry name" value="Peptidase_M13_C"/>
</dbReference>
<evidence type="ECO:0000256" key="1">
    <source>
        <dbReference type="ARBA" id="ARBA00001947"/>
    </source>
</evidence>
<organism evidence="9 10">
    <name type="scientific">Galbula dea</name>
    <dbReference type="NCBI Taxonomy" id="1109041"/>
    <lineage>
        <taxon>Eukaryota</taxon>
        <taxon>Metazoa</taxon>
        <taxon>Chordata</taxon>
        <taxon>Craniata</taxon>
        <taxon>Vertebrata</taxon>
        <taxon>Euteleostomi</taxon>
        <taxon>Archelosauria</taxon>
        <taxon>Archosauria</taxon>
        <taxon>Dinosauria</taxon>
        <taxon>Saurischia</taxon>
        <taxon>Theropoda</taxon>
        <taxon>Coelurosauria</taxon>
        <taxon>Aves</taxon>
        <taxon>Neognathae</taxon>
        <taxon>Neoaves</taxon>
        <taxon>Telluraves</taxon>
        <taxon>Coraciimorphae</taxon>
        <taxon>Piciformes</taxon>
        <taxon>Galbulidae</taxon>
        <taxon>Galbula</taxon>
    </lineage>
</organism>
<keyword evidence="3" id="KW-0479">Metal-binding</keyword>
<reference evidence="9 10" key="1">
    <citation type="submission" date="2019-09" db="EMBL/GenBank/DDBJ databases">
        <title>Bird 10,000 Genomes (B10K) Project - Family phase.</title>
        <authorList>
            <person name="Zhang G."/>
        </authorList>
    </citation>
    <scope>NUCLEOTIDE SEQUENCE [LARGE SCALE GENOMIC DNA]</scope>
    <source>
        <strain evidence="9">B10K-DU-001-62</strain>
        <tissue evidence="9">Muscle</tissue>
    </source>
</reference>
<evidence type="ECO:0000313" key="9">
    <source>
        <dbReference type="EMBL" id="NXI36349.1"/>
    </source>
</evidence>
<dbReference type="EMBL" id="VWZX01001667">
    <property type="protein sequence ID" value="NXI36349.1"/>
    <property type="molecule type" value="Genomic_DNA"/>
</dbReference>
<keyword evidence="6" id="KW-0482">Metalloprotease</keyword>
<feature type="domain" description="Peptidase M13 C-terminal" evidence="7">
    <location>
        <begin position="398"/>
        <end position="527"/>
    </location>
</feature>
<evidence type="ECO:0000256" key="4">
    <source>
        <dbReference type="ARBA" id="ARBA00022801"/>
    </source>
</evidence>
<protein>
    <submittedName>
        <fullName evidence="9">KELL protein</fullName>
    </submittedName>
</protein>
<feature type="domain" description="Peptidase M13 N-terminal" evidence="8">
    <location>
        <begin position="3"/>
        <end position="338"/>
    </location>
</feature>
<keyword evidence="5" id="KW-0862">Zinc</keyword>
<feature type="non-terminal residue" evidence="9">
    <location>
        <position position="527"/>
    </location>
</feature>
<dbReference type="PANTHER" id="PTHR11733">
    <property type="entry name" value="ZINC METALLOPROTEASE FAMILY M13 NEPRILYSIN-RELATED"/>
    <property type="match status" value="1"/>
</dbReference>
<accession>A0A7K9SJG3</accession>
<dbReference type="InterPro" id="IPR042089">
    <property type="entry name" value="Peptidase_M13_dom_2"/>
</dbReference>
<name>A0A7K9SJG3_9PICI</name>
<dbReference type="GO" id="GO:0016485">
    <property type="term" value="P:protein processing"/>
    <property type="evidence" value="ECO:0007669"/>
    <property type="project" value="TreeGrafter"/>
</dbReference>
<keyword evidence="10" id="KW-1185">Reference proteome</keyword>
<dbReference type="GO" id="GO:0004222">
    <property type="term" value="F:metalloendopeptidase activity"/>
    <property type="evidence" value="ECO:0007669"/>
    <property type="project" value="InterPro"/>
</dbReference>
<dbReference type="Pfam" id="PF01431">
    <property type="entry name" value="Peptidase_M13"/>
    <property type="match status" value="1"/>
</dbReference>
<keyword evidence="4" id="KW-0378">Hydrolase</keyword>
<dbReference type="PANTHER" id="PTHR11733:SF128">
    <property type="entry name" value="KELL BLOOD GROUP GLYCOPROTEIN"/>
    <property type="match status" value="1"/>
</dbReference>
<dbReference type="InterPro" id="IPR000718">
    <property type="entry name" value="Peptidase_M13"/>
</dbReference>
<evidence type="ECO:0000256" key="3">
    <source>
        <dbReference type="ARBA" id="ARBA00022723"/>
    </source>
</evidence>
<dbReference type="Gene3D" id="1.10.1380.10">
    <property type="entry name" value="Neutral endopeptidase , domain2"/>
    <property type="match status" value="1"/>
</dbReference>
<gene>
    <name evidence="9" type="primary">Kel</name>
    <name evidence="9" type="ORF">GALDEA_R10311</name>
</gene>
<dbReference type="Gene3D" id="3.40.390.10">
    <property type="entry name" value="Collagenase (Catalytic Domain)"/>
    <property type="match status" value="1"/>
</dbReference>
<evidence type="ECO:0000259" key="8">
    <source>
        <dbReference type="Pfam" id="PF05649"/>
    </source>
</evidence>
<proteinExistence type="predicted"/>
<dbReference type="AlphaFoldDB" id="A0A7K9SJG3"/>
<evidence type="ECO:0000256" key="2">
    <source>
        <dbReference type="ARBA" id="ARBA00022670"/>
    </source>
</evidence>
<dbReference type="Pfam" id="PF05649">
    <property type="entry name" value="Peptidase_M13_N"/>
    <property type="match status" value="1"/>
</dbReference>
<evidence type="ECO:0000256" key="6">
    <source>
        <dbReference type="ARBA" id="ARBA00023049"/>
    </source>
</evidence>
<dbReference type="GO" id="GO:0046872">
    <property type="term" value="F:metal ion binding"/>
    <property type="evidence" value="ECO:0007669"/>
    <property type="project" value="UniProtKB-KW"/>
</dbReference>
<dbReference type="Proteomes" id="UP000566440">
    <property type="component" value="Unassembled WGS sequence"/>
</dbReference>
<dbReference type="SUPFAM" id="SSF55486">
    <property type="entry name" value="Metalloproteases ('zincins'), catalytic domain"/>
    <property type="match status" value="1"/>
</dbReference>
<dbReference type="OrthoDB" id="6475849at2759"/>